<reference evidence="2" key="2">
    <citation type="submission" date="2009-11" db="EMBL/GenBank/DDBJ databases">
        <title>The Genome Sequence of Allomyces macrogynus strain ATCC 38327.</title>
        <authorList>
            <consortium name="The Broad Institute Genome Sequencing Platform"/>
            <person name="Russ C."/>
            <person name="Cuomo C."/>
            <person name="Shea T."/>
            <person name="Young S.K."/>
            <person name="Zeng Q."/>
            <person name="Koehrsen M."/>
            <person name="Haas B."/>
            <person name="Borodovsky M."/>
            <person name="Guigo R."/>
            <person name="Alvarado L."/>
            <person name="Berlin A."/>
            <person name="Borenstein D."/>
            <person name="Chen Z."/>
            <person name="Engels R."/>
            <person name="Freedman E."/>
            <person name="Gellesch M."/>
            <person name="Goldberg J."/>
            <person name="Griggs A."/>
            <person name="Gujja S."/>
            <person name="Heiman D."/>
            <person name="Hepburn T."/>
            <person name="Howarth C."/>
            <person name="Jen D."/>
            <person name="Larson L."/>
            <person name="Lewis B."/>
            <person name="Mehta T."/>
            <person name="Park D."/>
            <person name="Pearson M."/>
            <person name="Roberts A."/>
            <person name="Saif S."/>
            <person name="Shenoy N."/>
            <person name="Sisk P."/>
            <person name="Stolte C."/>
            <person name="Sykes S."/>
            <person name="Walk T."/>
            <person name="White J."/>
            <person name="Yandava C."/>
            <person name="Burger G."/>
            <person name="Gray M.W."/>
            <person name="Holland P.W.H."/>
            <person name="King N."/>
            <person name="Lang F.B.F."/>
            <person name="Roger A.J."/>
            <person name="Ruiz-Trillo I."/>
            <person name="Lander E."/>
            <person name="Nusbaum C."/>
        </authorList>
    </citation>
    <scope>NUCLEOTIDE SEQUENCE [LARGE SCALE GENOMIC DNA]</scope>
    <source>
        <strain evidence="2">ATCC 38327</strain>
    </source>
</reference>
<dbReference type="AlphaFoldDB" id="A0A0L0TAC5"/>
<organism evidence="1 2">
    <name type="scientific">Allomyces macrogynus (strain ATCC 38327)</name>
    <name type="common">Allomyces javanicus var. macrogynus</name>
    <dbReference type="NCBI Taxonomy" id="578462"/>
    <lineage>
        <taxon>Eukaryota</taxon>
        <taxon>Fungi</taxon>
        <taxon>Fungi incertae sedis</taxon>
        <taxon>Blastocladiomycota</taxon>
        <taxon>Blastocladiomycetes</taxon>
        <taxon>Blastocladiales</taxon>
        <taxon>Blastocladiaceae</taxon>
        <taxon>Allomyces</taxon>
    </lineage>
</organism>
<dbReference type="VEuPathDB" id="FungiDB:AMAG_20438"/>
<keyword evidence="2" id="KW-1185">Reference proteome</keyword>
<sequence>MSDAEYFRLLHGRVNPRAHEELARALGQVQKAGDKREHLTRQEIVQALLEAHSIGHTTGLDDPMDIDLAALKPQPTNFDCNNIVDSYGCLYHMTTSRSNLQSLARR</sequence>
<name>A0A0L0TAC5_ALLM3</name>
<evidence type="ECO:0000313" key="2">
    <source>
        <dbReference type="Proteomes" id="UP000054350"/>
    </source>
</evidence>
<evidence type="ECO:0000313" key="1">
    <source>
        <dbReference type="EMBL" id="KNE71712.1"/>
    </source>
</evidence>
<accession>A0A0L0TAC5</accession>
<reference evidence="1 2" key="1">
    <citation type="submission" date="2009-11" db="EMBL/GenBank/DDBJ databases">
        <title>Annotation of Allomyces macrogynus ATCC 38327.</title>
        <authorList>
            <consortium name="The Broad Institute Genome Sequencing Platform"/>
            <person name="Russ C."/>
            <person name="Cuomo C."/>
            <person name="Burger G."/>
            <person name="Gray M.W."/>
            <person name="Holland P.W.H."/>
            <person name="King N."/>
            <person name="Lang F.B.F."/>
            <person name="Roger A.J."/>
            <person name="Ruiz-Trillo I."/>
            <person name="Young S.K."/>
            <person name="Zeng Q."/>
            <person name="Gargeya S."/>
            <person name="Fitzgerald M."/>
            <person name="Haas B."/>
            <person name="Abouelleil A."/>
            <person name="Alvarado L."/>
            <person name="Arachchi H.M."/>
            <person name="Berlin A."/>
            <person name="Chapman S.B."/>
            <person name="Gearin G."/>
            <person name="Goldberg J."/>
            <person name="Griggs A."/>
            <person name="Gujja S."/>
            <person name="Hansen M."/>
            <person name="Heiman D."/>
            <person name="Howarth C."/>
            <person name="Larimer J."/>
            <person name="Lui A."/>
            <person name="MacDonald P.J.P."/>
            <person name="McCowen C."/>
            <person name="Montmayeur A."/>
            <person name="Murphy C."/>
            <person name="Neiman D."/>
            <person name="Pearson M."/>
            <person name="Priest M."/>
            <person name="Roberts A."/>
            <person name="Saif S."/>
            <person name="Shea T."/>
            <person name="Sisk P."/>
            <person name="Stolte C."/>
            <person name="Sykes S."/>
            <person name="Wortman J."/>
            <person name="Nusbaum C."/>
            <person name="Birren B."/>
        </authorList>
    </citation>
    <scope>NUCLEOTIDE SEQUENCE [LARGE SCALE GENOMIC DNA]</scope>
    <source>
        <strain evidence="1 2">ATCC 38327</strain>
    </source>
</reference>
<dbReference type="Proteomes" id="UP000054350">
    <property type="component" value="Unassembled WGS sequence"/>
</dbReference>
<proteinExistence type="predicted"/>
<gene>
    <name evidence="1" type="ORF">AMAG_20438</name>
</gene>
<dbReference type="EMBL" id="GG745374">
    <property type="protein sequence ID" value="KNE71712.1"/>
    <property type="molecule type" value="Genomic_DNA"/>
</dbReference>
<protein>
    <submittedName>
        <fullName evidence="1">Uncharacterized protein</fullName>
    </submittedName>
</protein>